<keyword evidence="8" id="KW-1185">Reference proteome</keyword>
<feature type="domain" description="ABC-2 type transporter transmembrane" evidence="6">
    <location>
        <begin position="24"/>
        <end position="160"/>
    </location>
</feature>
<dbReference type="AlphaFoldDB" id="A0A1R4F8X5"/>
<dbReference type="Pfam" id="PF12698">
    <property type="entry name" value="ABC2_membrane_3"/>
    <property type="match status" value="2"/>
</dbReference>
<proteinExistence type="predicted"/>
<evidence type="ECO:0000256" key="2">
    <source>
        <dbReference type="ARBA" id="ARBA00022692"/>
    </source>
</evidence>
<evidence type="ECO:0000256" key="1">
    <source>
        <dbReference type="ARBA" id="ARBA00004141"/>
    </source>
</evidence>
<dbReference type="InterPro" id="IPR017500">
    <property type="entry name" value="Phage_infect_YhgE_N"/>
</dbReference>
<feature type="domain" description="ABC-2 type transporter transmembrane" evidence="6">
    <location>
        <begin position="538"/>
        <end position="732"/>
    </location>
</feature>
<evidence type="ECO:0000313" key="8">
    <source>
        <dbReference type="Proteomes" id="UP000195913"/>
    </source>
</evidence>
<dbReference type="SUPFAM" id="SSF103491">
    <property type="entry name" value="Preprotein translocase SecY subunit"/>
    <property type="match status" value="1"/>
</dbReference>
<name>A0A1R4F8X5_9MICC</name>
<dbReference type="InterPro" id="IPR023201">
    <property type="entry name" value="SecY_dom_sf"/>
</dbReference>
<comment type="subcellular location">
    <subcellularLocation>
        <location evidence="1">Membrane</location>
        <topology evidence="1">Multi-pass membrane protein</topology>
    </subcellularLocation>
</comment>
<feature type="transmembrane region" description="Helical" evidence="5">
    <location>
        <begin position="556"/>
        <end position="576"/>
    </location>
</feature>
<feature type="transmembrane region" description="Helical" evidence="5">
    <location>
        <begin position="628"/>
        <end position="651"/>
    </location>
</feature>
<dbReference type="Gene3D" id="1.10.287.950">
    <property type="entry name" value="Methyl-accepting chemotaxis protein"/>
    <property type="match status" value="1"/>
</dbReference>
<dbReference type="RefSeq" id="WP_086995089.1">
    <property type="nucleotide sequence ID" value="NZ_FUHW01000013.1"/>
</dbReference>
<dbReference type="Proteomes" id="UP000195913">
    <property type="component" value="Unassembled WGS sequence"/>
</dbReference>
<dbReference type="NCBIfam" id="TIGR03062">
    <property type="entry name" value="pip_yhgE_Cterm"/>
    <property type="match status" value="1"/>
</dbReference>
<feature type="transmembrane region" description="Helical" evidence="5">
    <location>
        <begin position="597"/>
        <end position="622"/>
    </location>
</feature>
<dbReference type="GO" id="GO:0016020">
    <property type="term" value="C:membrane"/>
    <property type="evidence" value="ECO:0007669"/>
    <property type="project" value="UniProtKB-SubCell"/>
</dbReference>
<feature type="transmembrane region" description="Helical" evidence="5">
    <location>
        <begin position="712"/>
        <end position="734"/>
    </location>
</feature>
<dbReference type="InterPro" id="IPR023908">
    <property type="entry name" value="xxxLxxG_rpt"/>
</dbReference>
<dbReference type="NCBIfam" id="TIGR03061">
    <property type="entry name" value="pip_yhgE_Nterm"/>
    <property type="match status" value="1"/>
</dbReference>
<keyword evidence="2 5" id="KW-0812">Transmembrane</keyword>
<accession>A0A1R4F8X5</accession>
<organism evidence="7 8">
    <name type="scientific">Arthrobacter rhombi</name>
    <dbReference type="NCBI Taxonomy" id="71253"/>
    <lineage>
        <taxon>Bacteria</taxon>
        <taxon>Bacillati</taxon>
        <taxon>Actinomycetota</taxon>
        <taxon>Actinomycetes</taxon>
        <taxon>Micrococcales</taxon>
        <taxon>Micrococcaceae</taxon>
        <taxon>Arthrobacter</taxon>
    </lineage>
</organism>
<feature type="transmembrane region" description="Helical" evidence="5">
    <location>
        <begin position="21"/>
        <end position="41"/>
    </location>
</feature>
<dbReference type="SUPFAM" id="SSF58104">
    <property type="entry name" value="Methyl-accepting chemotaxis protein (MCP) signaling domain"/>
    <property type="match status" value="1"/>
</dbReference>
<reference evidence="7 8" key="1">
    <citation type="submission" date="2017-02" db="EMBL/GenBank/DDBJ databases">
        <authorList>
            <person name="Peterson S.W."/>
        </authorList>
    </citation>
    <scope>NUCLEOTIDE SEQUENCE [LARGE SCALE GENOMIC DNA]</scope>
    <source>
        <strain evidence="7 8">B Ar 00.02</strain>
    </source>
</reference>
<protein>
    <submittedName>
        <fullName evidence="7">Putative ABC-2 type transporter</fullName>
    </submittedName>
</protein>
<dbReference type="GO" id="GO:0140359">
    <property type="term" value="F:ABC-type transporter activity"/>
    <property type="evidence" value="ECO:0007669"/>
    <property type="project" value="InterPro"/>
</dbReference>
<dbReference type="PANTHER" id="PTHR43077">
    <property type="entry name" value="TRANSPORT PERMEASE YVFS-RELATED"/>
    <property type="match status" value="1"/>
</dbReference>
<evidence type="ECO:0000259" key="6">
    <source>
        <dbReference type="Pfam" id="PF12698"/>
    </source>
</evidence>
<dbReference type="EMBL" id="FUHW01000013">
    <property type="protein sequence ID" value="SJM52252.1"/>
    <property type="molecule type" value="Genomic_DNA"/>
</dbReference>
<sequence length="751" mass="77636">MTTLRLALSELKRMTSGVLPWMAIIAMTLVPLLYGALYLYANWDPYSHLDNVKVALVNEDQGSQQDGKDLHVGDEVVDSLLEDATFGWNVVDSEEAAEEGVRTGEYAFAMTIPADFSKNLASPEDFDAAKQAILEITTNDANNYMVGTFADKLAGEVHNTVAQEVGTETADTLLTGFGRIHSQMAKAADGADELHDGTVKLDDGIGTLADGAKKLDSGANQLDDGAHQLKGGTSSLIEGQQKLVTGTGKLANGAGQLQGGADQLSSGLDTMKSKTAQLPQKTRQLADGAASANSAGKELAAGAEQVADGNEQLSAKVDNAADTITSLEKDAQSRLDGTVDQLIKDKVITADEAERARASVKKLGADSGVTAEAEKTRKDLATAKANIDQLGTGSRQVADGAKKLSGGLGTLAGGTDTLADSSQALANGVSDAADGAQQLSAASGKLASGANTLLDGQQDALAGAKKLDGGAASLVDGTGTLTGGTADLRDGVGDLGSGADQLVDGSGTLAEKLTDGTKEVPNPTDKQKNQVSHVIGDPVSVDRADQASAGTYGEGLAPFFMTLAVWIGAFILVQIMRPVTQRALASNAASWKIAIGGWLPFVFLSMLQATVLYGVVLFGLGLQTAHPWLTWGLFLMASVAFTAIVQGICALLGTPGKLVVLVLLVLQLVSAGGTFPWETTPDPLHVAHNLLPMGHVITGLRHLMYGASLEGLAPLVLALLGYAAIGLAMSILAVHRGKTWTLKTLHPELSA</sequence>
<evidence type="ECO:0000256" key="5">
    <source>
        <dbReference type="SAM" id="Phobius"/>
    </source>
</evidence>
<gene>
    <name evidence="7" type="ORF">FM101_02760</name>
</gene>
<dbReference type="InterPro" id="IPR013525">
    <property type="entry name" value="ABC2_TM"/>
</dbReference>
<dbReference type="Gene3D" id="3.40.1710.10">
    <property type="entry name" value="abc type-2 transporter like domain"/>
    <property type="match status" value="1"/>
</dbReference>
<evidence type="ECO:0000313" key="7">
    <source>
        <dbReference type="EMBL" id="SJM52252.1"/>
    </source>
</evidence>
<evidence type="ECO:0000256" key="3">
    <source>
        <dbReference type="ARBA" id="ARBA00022989"/>
    </source>
</evidence>
<evidence type="ECO:0000256" key="4">
    <source>
        <dbReference type="ARBA" id="ARBA00023136"/>
    </source>
</evidence>
<feature type="transmembrane region" description="Helical" evidence="5">
    <location>
        <begin position="658"/>
        <end position="677"/>
    </location>
</feature>
<dbReference type="InterPro" id="IPR051328">
    <property type="entry name" value="T7SS_ABC-Transporter"/>
</dbReference>
<dbReference type="PANTHER" id="PTHR43077:SF10">
    <property type="entry name" value="TRANSPORT PERMEASE PROTEIN"/>
    <property type="match status" value="1"/>
</dbReference>
<dbReference type="NCBIfam" id="TIGR03057">
    <property type="entry name" value="xxxLxxG_by_4"/>
    <property type="match status" value="5"/>
</dbReference>
<dbReference type="InterPro" id="IPR017501">
    <property type="entry name" value="Phage_infect_YhgE_C"/>
</dbReference>
<keyword evidence="4 5" id="KW-0472">Membrane</keyword>
<keyword evidence="3 5" id="KW-1133">Transmembrane helix</keyword>